<dbReference type="RefSeq" id="WP_061787047.1">
    <property type="nucleotide sequence ID" value="NZ_LR134406.1"/>
</dbReference>
<evidence type="ECO:0000256" key="2">
    <source>
        <dbReference type="SAM" id="Phobius"/>
    </source>
</evidence>
<evidence type="ECO:0000259" key="3">
    <source>
        <dbReference type="PROSITE" id="PS51781"/>
    </source>
</evidence>
<keyword evidence="5" id="KW-1185">Reference proteome</keyword>
<keyword evidence="2" id="KW-1133">Transmembrane helix</keyword>
<accession>A0A3S5ESN2</accession>
<gene>
    <name evidence="1" type="primary">rlpA</name>
    <name evidence="4" type="ORF">NCTC12967_01278</name>
</gene>
<dbReference type="EMBL" id="LR134406">
    <property type="protein sequence ID" value="VEH69997.1"/>
    <property type="molecule type" value="Genomic_DNA"/>
</dbReference>
<name>A0A3S5ESN2_9ACTN</name>
<dbReference type="Pfam" id="PF08239">
    <property type="entry name" value="SH3_3"/>
    <property type="match status" value="2"/>
</dbReference>
<keyword evidence="2" id="KW-0472">Membrane</keyword>
<dbReference type="AlphaFoldDB" id="A0A3S5ESN2"/>
<dbReference type="Gene3D" id="2.30.30.40">
    <property type="entry name" value="SH3 Domains"/>
    <property type="match status" value="2"/>
</dbReference>
<keyword evidence="1" id="KW-0961">Cell wall biogenesis/degradation</keyword>
<dbReference type="GO" id="GO:0000270">
    <property type="term" value="P:peptidoglycan metabolic process"/>
    <property type="evidence" value="ECO:0007669"/>
    <property type="project" value="UniProtKB-UniRule"/>
</dbReference>
<organism evidence="4 5">
    <name type="scientific">Arachnia propionica</name>
    <dbReference type="NCBI Taxonomy" id="1750"/>
    <lineage>
        <taxon>Bacteria</taxon>
        <taxon>Bacillati</taxon>
        <taxon>Actinomycetota</taxon>
        <taxon>Actinomycetes</taxon>
        <taxon>Propionibacteriales</taxon>
        <taxon>Propionibacteriaceae</taxon>
        <taxon>Arachnia</taxon>
    </lineage>
</organism>
<dbReference type="Proteomes" id="UP000273044">
    <property type="component" value="Chromosome"/>
</dbReference>
<proteinExistence type="inferred from homology"/>
<feature type="domain" description="SH3b" evidence="3">
    <location>
        <begin position="108"/>
        <end position="179"/>
    </location>
</feature>
<keyword evidence="1" id="KW-0456">Lyase</keyword>
<dbReference type="Gene3D" id="2.40.40.10">
    <property type="entry name" value="RlpA-like domain"/>
    <property type="match status" value="1"/>
</dbReference>
<dbReference type="GeneID" id="64406753"/>
<dbReference type="InterPro" id="IPR034718">
    <property type="entry name" value="RlpA"/>
</dbReference>
<evidence type="ECO:0000256" key="1">
    <source>
        <dbReference type="HAMAP-Rule" id="MF_02071"/>
    </source>
</evidence>
<dbReference type="InterPro" id="IPR003646">
    <property type="entry name" value="SH3-like_bac-type"/>
</dbReference>
<dbReference type="HAMAP" id="MF_02071">
    <property type="entry name" value="RlpA"/>
    <property type="match status" value="1"/>
</dbReference>
<protein>
    <recommendedName>
        <fullName evidence="1">Probable endolytic peptidoglycan transglycosylase RlpA</fullName>
        <ecNumber evidence="1">4.2.2.-</ecNumber>
    </recommendedName>
</protein>
<feature type="domain" description="SH3b" evidence="3">
    <location>
        <begin position="42"/>
        <end position="106"/>
    </location>
</feature>
<dbReference type="CDD" id="cd22268">
    <property type="entry name" value="DPBB_RlpA-like"/>
    <property type="match status" value="1"/>
</dbReference>
<comment type="function">
    <text evidence="1">Lytic transglycosylase with a strong preference for naked glycan strands that lack stem peptides.</text>
</comment>
<dbReference type="Pfam" id="PF03330">
    <property type="entry name" value="DPBB_1"/>
    <property type="match status" value="1"/>
</dbReference>
<feature type="transmembrane region" description="Helical" evidence="2">
    <location>
        <begin position="12"/>
        <end position="35"/>
    </location>
</feature>
<comment type="similarity">
    <text evidence="1">Belongs to the RlpA family.</text>
</comment>
<dbReference type="GO" id="GO:0008932">
    <property type="term" value="F:lytic endotransglycosylase activity"/>
    <property type="evidence" value="ECO:0007669"/>
    <property type="project" value="UniProtKB-UniRule"/>
</dbReference>
<evidence type="ECO:0000313" key="5">
    <source>
        <dbReference type="Proteomes" id="UP000273044"/>
    </source>
</evidence>
<reference evidence="4 5" key="1">
    <citation type="submission" date="2018-12" db="EMBL/GenBank/DDBJ databases">
        <authorList>
            <consortium name="Pathogen Informatics"/>
        </authorList>
    </citation>
    <scope>NUCLEOTIDE SEQUENCE [LARGE SCALE GENOMIC DNA]</scope>
    <source>
        <strain evidence="4 5">NCTC12967</strain>
    </source>
</reference>
<dbReference type="SUPFAM" id="SSF50685">
    <property type="entry name" value="Barwin-like endoglucanases"/>
    <property type="match status" value="1"/>
</dbReference>
<dbReference type="PANTHER" id="PTHR34183">
    <property type="entry name" value="ENDOLYTIC PEPTIDOGLYCAN TRANSGLYCOSYLASE RLPA"/>
    <property type="match status" value="1"/>
</dbReference>
<dbReference type="PROSITE" id="PS51781">
    <property type="entry name" value="SH3B"/>
    <property type="match status" value="2"/>
</dbReference>
<evidence type="ECO:0000313" key="4">
    <source>
        <dbReference type="EMBL" id="VEH69997.1"/>
    </source>
</evidence>
<dbReference type="InterPro" id="IPR009009">
    <property type="entry name" value="RlpA-like_DPBB"/>
</dbReference>
<sequence>MIDSPRKSRTLRLLRDSAIGLVLTAQLTVIVPAIFPDGRAEAAGSNVTARVAVNVRSGPGTDHSRIGVLYPGESLSIRGSAANGWVPVTWRGRNAWVASAYVTGWDAGEQGSSTGEKGFAWTRVKLNARSSPSLSAGVRTLLDKGTRVSLTGRVSGRWSQIDLNGGTAWVATRYLDSFTPEQAMPTPDSTSVSATSVPETIGSRWGSAELNLWTAARGDRFVEVAPKGTEFKVTGTVSGGRAQVVWKGAVRWVTARHLTDSAPAKSSASSGGETCLASFYSDDSATASGEPFDQWAMKTAHKTLPLGTRLRVTNPANGRTVEVTVNDRGPYVAGRCLDLTTGAFKAIADTRQGVARVSYEIIG</sequence>
<dbReference type="InterPro" id="IPR036908">
    <property type="entry name" value="RlpA-like_sf"/>
</dbReference>
<dbReference type="PANTHER" id="PTHR34183:SF8">
    <property type="entry name" value="ENDOLYTIC PEPTIDOGLYCAN TRANSGLYCOSYLASE RLPA-RELATED"/>
    <property type="match status" value="1"/>
</dbReference>
<dbReference type="GO" id="GO:0071555">
    <property type="term" value="P:cell wall organization"/>
    <property type="evidence" value="ECO:0007669"/>
    <property type="project" value="UniProtKB-KW"/>
</dbReference>
<keyword evidence="2" id="KW-0812">Transmembrane</keyword>
<dbReference type="EC" id="4.2.2.-" evidence="1"/>
<dbReference type="SMART" id="SM00287">
    <property type="entry name" value="SH3b"/>
    <property type="match status" value="3"/>
</dbReference>